<accession>A0ABY4RNJ1</accession>
<name>A0ABY4RNJ1_9BACL</name>
<sequence>MRHQLQRKAGCLIMKLIINGEPREIAEVSSVADLLVSFKLEQKILVIELNREIVERSAYADTLLKDGDSLEIVHFVGGG</sequence>
<dbReference type="Proteomes" id="UP001057134">
    <property type="component" value="Chromosome"/>
</dbReference>
<reference evidence="1" key="1">
    <citation type="submission" date="2018-02" db="EMBL/GenBank/DDBJ databases">
        <authorList>
            <person name="Kim S.-K."/>
            <person name="Jung H.-I."/>
            <person name="Lee S.-W."/>
        </authorList>
    </citation>
    <scope>NUCLEOTIDE SEQUENCE</scope>
    <source>
        <strain evidence="1">SK3146</strain>
    </source>
</reference>
<evidence type="ECO:0000313" key="2">
    <source>
        <dbReference type="Proteomes" id="UP001057134"/>
    </source>
</evidence>
<dbReference type="EMBL" id="CP027059">
    <property type="protein sequence ID" value="UQZ83642.1"/>
    <property type="molecule type" value="Genomic_DNA"/>
</dbReference>
<organism evidence="1 2">
    <name type="scientific">Paenibacillus konkukensis</name>
    <dbReference type="NCBI Taxonomy" id="2020716"/>
    <lineage>
        <taxon>Bacteria</taxon>
        <taxon>Bacillati</taxon>
        <taxon>Bacillota</taxon>
        <taxon>Bacilli</taxon>
        <taxon>Bacillales</taxon>
        <taxon>Paenibacillaceae</taxon>
        <taxon>Paenibacillus</taxon>
    </lineage>
</organism>
<evidence type="ECO:0000313" key="1">
    <source>
        <dbReference type="EMBL" id="UQZ83642.1"/>
    </source>
</evidence>
<reference evidence="1" key="2">
    <citation type="journal article" date="2021" name="J Anim Sci Technol">
        <title>Complete genome sequence of Paenibacillus konkukensis sp. nov. SK3146 as a potential probiotic strain.</title>
        <authorList>
            <person name="Jung H.I."/>
            <person name="Park S."/>
            <person name="Niu K.M."/>
            <person name="Lee S.W."/>
            <person name="Kothari D."/>
            <person name="Yi K.J."/>
            <person name="Kim S.K."/>
        </authorList>
    </citation>
    <scope>NUCLEOTIDE SEQUENCE</scope>
    <source>
        <strain evidence="1">SK3146</strain>
    </source>
</reference>
<keyword evidence="2" id="KW-1185">Reference proteome</keyword>
<dbReference type="CDD" id="cd00565">
    <property type="entry name" value="Ubl_ThiS"/>
    <property type="match status" value="1"/>
</dbReference>
<dbReference type="SUPFAM" id="SSF54285">
    <property type="entry name" value="MoaD/ThiS"/>
    <property type="match status" value="1"/>
</dbReference>
<dbReference type="InterPro" id="IPR012675">
    <property type="entry name" value="Beta-grasp_dom_sf"/>
</dbReference>
<protein>
    <submittedName>
        <fullName evidence="1">Sulfur carrier protein ThiS</fullName>
    </submittedName>
</protein>
<dbReference type="Pfam" id="PF02597">
    <property type="entry name" value="ThiS"/>
    <property type="match status" value="1"/>
</dbReference>
<dbReference type="NCBIfam" id="TIGR01683">
    <property type="entry name" value="thiS"/>
    <property type="match status" value="1"/>
</dbReference>
<gene>
    <name evidence="1" type="primary">thiS</name>
    <name evidence="1" type="ORF">SK3146_02849</name>
</gene>
<dbReference type="InterPro" id="IPR003749">
    <property type="entry name" value="ThiS/MoaD-like"/>
</dbReference>
<dbReference type="PANTHER" id="PTHR34472">
    <property type="entry name" value="SULFUR CARRIER PROTEIN THIS"/>
    <property type="match status" value="1"/>
</dbReference>
<dbReference type="PANTHER" id="PTHR34472:SF1">
    <property type="entry name" value="SULFUR CARRIER PROTEIN THIS"/>
    <property type="match status" value="1"/>
</dbReference>
<dbReference type="Gene3D" id="3.10.20.30">
    <property type="match status" value="1"/>
</dbReference>
<proteinExistence type="predicted"/>
<dbReference type="InterPro" id="IPR010035">
    <property type="entry name" value="Thi_S"/>
</dbReference>
<dbReference type="InterPro" id="IPR016155">
    <property type="entry name" value="Mopterin_synth/thiamin_S_b"/>
</dbReference>